<dbReference type="Gene3D" id="3.30.450.40">
    <property type="match status" value="1"/>
</dbReference>
<proteinExistence type="predicted"/>
<dbReference type="PANTHER" id="PTHR43065">
    <property type="entry name" value="SENSOR HISTIDINE KINASE"/>
    <property type="match status" value="1"/>
</dbReference>
<dbReference type="InterPro" id="IPR003018">
    <property type="entry name" value="GAF"/>
</dbReference>
<dbReference type="InterPro" id="IPR003594">
    <property type="entry name" value="HATPase_dom"/>
</dbReference>
<evidence type="ECO:0000313" key="4">
    <source>
        <dbReference type="EMBL" id="AZG74055.1"/>
    </source>
</evidence>
<accession>A0A3G8LY78</accession>
<dbReference type="GO" id="GO:0004673">
    <property type="term" value="F:protein histidine kinase activity"/>
    <property type="evidence" value="ECO:0007669"/>
    <property type="project" value="UniProtKB-EC"/>
</dbReference>
<evidence type="ECO:0000313" key="5">
    <source>
        <dbReference type="Proteomes" id="UP000278035"/>
    </source>
</evidence>
<dbReference type="Pfam" id="PF02518">
    <property type="entry name" value="HATPase_c"/>
    <property type="match status" value="1"/>
</dbReference>
<protein>
    <recommendedName>
        <fullName evidence="2">histidine kinase</fullName>
        <ecNumber evidence="2">2.7.13.3</ecNumber>
    </recommendedName>
</protein>
<dbReference type="Gene3D" id="1.10.287.130">
    <property type="match status" value="1"/>
</dbReference>
<sequence>MNPILERVLLEVSQSELIDLGDLDLASKLIIKSVCRGLNIGRAGIWLLTEDNQSIDCFILIDNQTKLNNITLTRSQFPSYFNALDTERIIAASDAITDAATCEFADIYLRPNAITAMLDSPIRHAGKMIGIICCEYKGGQRHWSHDEQAFVSSLADLYGRAVNAKKVKAYQIKLETINTALESEVDNRTAELKKAINDLQSTQAMLIENEKLAALGNLVAGVAHEVNTPLGISVTSTSHCIDELNKIKKRFVASDLSQQDFEEFIETLTDGLYLIERNLSRAAELVHNFKRTAADQLILEKEYVNLTEYLAQISSPLRPLTRKQGIQLDIQISPELYIHSYPGAIAQIFTNLVSNCFRHAFPSDFIGQKRILLGAEICADEIKMFYKDNGIGLSENVKSKIFEPFFTTARNIGGTGLGMSIVHNLVTQKLGGRIEIVSGLNQGFEVDIYIKSIE</sequence>
<evidence type="ECO:0000259" key="3">
    <source>
        <dbReference type="PROSITE" id="PS50109"/>
    </source>
</evidence>
<dbReference type="InterPro" id="IPR029016">
    <property type="entry name" value="GAF-like_dom_sf"/>
</dbReference>
<dbReference type="InterPro" id="IPR005467">
    <property type="entry name" value="His_kinase_dom"/>
</dbReference>
<gene>
    <name evidence="4" type="ORF">EGC82_15645</name>
</gene>
<keyword evidence="4" id="KW-0808">Transferase</keyword>
<dbReference type="CDD" id="cd00075">
    <property type="entry name" value="HATPase"/>
    <property type="match status" value="1"/>
</dbReference>
<dbReference type="KEGG" id="slj:EGC82_15645"/>
<keyword evidence="5" id="KW-1185">Reference proteome</keyword>
<evidence type="ECO:0000256" key="2">
    <source>
        <dbReference type="ARBA" id="ARBA00012438"/>
    </source>
</evidence>
<dbReference type="PROSITE" id="PS50109">
    <property type="entry name" value="HIS_KIN"/>
    <property type="match status" value="1"/>
</dbReference>
<comment type="catalytic activity">
    <reaction evidence="1">
        <text>ATP + protein L-histidine = ADP + protein N-phospho-L-histidine.</text>
        <dbReference type="EC" id="2.7.13.3"/>
    </reaction>
</comment>
<dbReference type="EC" id="2.7.13.3" evidence="2"/>
<dbReference type="SMART" id="SM00065">
    <property type="entry name" value="GAF"/>
    <property type="match status" value="1"/>
</dbReference>
<organism evidence="4 5">
    <name type="scientific">Shewanella livingstonensis</name>
    <dbReference type="NCBI Taxonomy" id="150120"/>
    <lineage>
        <taxon>Bacteria</taxon>
        <taxon>Pseudomonadati</taxon>
        <taxon>Pseudomonadota</taxon>
        <taxon>Gammaproteobacteria</taxon>
        <taxon>Alteromonadales</taxon>
        <taxon>Shewanellaceae</taxon>
        <taxon>Shewanella</taxon>
    </lineage>
</organism>
<dbReference type="SUPFAM" id="SSF55874">
    <property type="entry name" value="ATPase domain of HSP90 chaperone/DNA topoisomerase II/histidine kinase"/>
    <property type="match status" value="1"/>
</dbReference>
<dbReference type="Gene3D" id="3.30.565.10">
    <property type="entry name" value="Histidine kinase-like ATPase, C-terminal domain"/>
    <property type="match status" value="1"/>
</dbReference>
<reference evidence="5" key="1">
    <citation type="submission" date="2018-11" db="EMBL/GenBank/DDBJ databases">
        <title>Shewanella sp. M2.</title>
        <authorList>
            <person name="Hwang Y.J."/>
            <person name="Hwang C.Y."/>
        </authorList>
    </citation>
    <scope>NUCLEOTIDE SEQUENCE [LARGE SCALE GENOMIC DNA]</scope>
    <source>
        <strain evidence="5">LMG 19866</strain>
    </source>
</reference>
<evidence type="ECO:0000256" key="1">
    <source>
        <dbReference type="ARBA" id="ARBA00000085"/>
    </source>
</evidence>
<dbReference type="RefSeq" id="WP_124731581.1">
    <property type="nucleotide sequence ID" value="NZ_CBCSKC010000068.1"/>
</dbReference>
<dbReference type="EMBL" id="CP034015">
    <property type="protein sequence ID" value="AZG74055.1"/>
    <property type="molecule type" value="Genomic_DNA"/>
</dbReference>
<keyword evidence="4" id="KW-0418">Kinase</keyword>
<name>A0A3G8LY78_9GAMM</name>
<dbReference type="AlphaFoldDB" id="A0A3G8LY78"/>
<dbReference type="OrthoDB" id="2521613at2"/>
<dbReference type="SMART" id="SM00387">
    <property type="entry name" value="HATPase_c"/>
    <property type="match status" value="1"/>
</dbReference>
<dbReference type="InterPro" id="IPR036890">
    <property type="entry name" value="HATPase_C_sf"/>
</dbReference>
<dbReference type="Proteomes" id="UP000278035">
    <property type="component" value="Chromosome"/>
</dbReference>
<dbReference type="Pfam" id="PF01590">
    <property type="entry name" value="GAF"/>
    <property type="match status" value="1"/>
</dbReference>
<dbReference type="SUPFAM" id="SSF55781">
    <property type="entry name" value="GAF domain-like"/>
    <property type="match status" value="1"/>
</dbReference>
<dbReference type="PANTHER" id="PTHR43065:SF47">
    <property type="match status" value="1"/>
</dbReference>
<dbReference type="PRINTS" id="PR00344">
    <property type="entry name" value="BCTRLSENSOR"/>
</dbReference>
<feature type="domain" description="Histidine kinase" evidence="3">
    <location>
        <begin position="221"/>
        <end position="454"/>
    </location>
</feature>
<dbReference type="InterPro" id="IPR004358">
    <property type="entry name" value="Sig_transdc_His_kin-like_C"/>
</dbReference>